<dbReference type="EMBL" id="JACSPW010000001">
    <property type="protein sequence ID" value="MBD8031488.1"/>
    <property type="molecule type" value="Genomic_DNA"/>
</dbReference>
<name>A0ABR8XHS2_9BACL</name>
<sequence length="163" mass="18894">MTSNIPQNSNYIISNSTFCLSSYQYRDKIHTIILDKYGKVTAPYKPLKLVRNTCRLHGSSYEASKYQARRFFGENKHKLPVMVAYDFGEPCILFPLFSPHSPHNIWIALNPVINISDAGDRTRVTFIDGTEVHFAIHMKSFNQQYVRAAMFYKHIILHRHATL</sequence>
<reference evidence="1 2" key="1">
    <citation type="submission" date="2020-08" db="EMBL/GenBank/DDBJ databases">
        <title>A Genomic Blueprint of the Chicken Gut Microbiome.</title>
        <authorList>
            <person name="Gilroy R."/>
            <person name="Ravi A."/>
            <person name="Getino M."/>
            <person name="Pursley I."/>
            <person name="Horton D.L."/>
            <person name="Alikhan N.-F."/>
            <person name="Baker D."/>
            <person name="Gharbi K."/>
            <person name="Hall N."/>
            <person name="Watson M."/>
            <person name="Adriaenssens E.M."/>
            <person name="Foster-Nyarko E."/>
            <person name="Jarju S."/>
            <person name="Secka A."/>
            <person name="Antonio M."/>
            <person name="Oren A."/>
            <person name="Chaudhuri R."/>
            <person name="La Ragione R.M."/>
            <person name="Hildebrand F."/>
            <person name="Pallen M.J."/>
        </authorList>
    </citation>
    <scope>NUCLEOTIDE SEQUENCE [LARGE SCALE GENOMIC DNA]</scope>
    <source>
        <strain evidence="1 2">Sa1YVA6</strain>
    </source>
</reference>
<organism evidence="1 2">
    <name type="scientific">Solibacillus merdavium</name>
    <dbReference type="NCBI Taxonomy" id="2762218"/>
    <lineage>
        <taxon>Bacteria</taxon>
        <taxon>Bacillati</taxon>
        <taxon>Bacillota</taxon>
        <taxon>Bacilli</taxon>
        <taxon>Bacillales</taxon>
        <taxon>Caryophanaceae</taxon>
        <taxon>Solibacillus</taxon>
    </lineage>
</organism>
<dbReference type="Pfam" id="PF06338">
    <property type="entry name" value="ComK"/>
    <property type="match status" value="1"/>
</dbReference>
<dbReference type="Proteomes" id="UP000600565">
    <property type="component" value="Unassembled WGS sequence"/>
</dbReference>
<proteinExistence type="predicted"/>
<gene>
    <name evidence="1" type="ORF">H9632_00315</name>
</gene>
<dbReference type="RefSeq" id="WP_191702143.1">
    <property type="nucleotide sequence ID" value="NZ_JACSPW010000001.1"/>
</dbReference>
<protein>
    <submittedName>
        <fullName evidence="1">Competence protein ComK</fullName>
    </submittedName>
</protein>
<dbReference type="InterPro" id="IPR010461">
    <property type="entry name" value="ComK"/>
</dbReference>
<evidence type="ECO:0000313" key="1">
    <source>
        <dbReference type="EMBL" id="MBD8031488.1"/>
    </source>
</evidence>
<comment type="caution">
    <text evidence="1">The sequence shown here is derived from an EMBL/GenBank/DDBJ whole genome shotgun (WGS) entry which is preliminary data.</text>
</comment>
<keyword evidence="2" id="KW-1185">Reference proteome</keyword>
<accession>A0ABR8XHS2</accession>
<evidence type="ECO:0000313" key="2">
    <source>
        <dbReference type="Proteomes" id="UP000600565"/>
    </source>
</evidence>